<keyword evidence="5" id="KW-0539">Nucleus</keyword>
<feature type="domain" description="FATC" evidence="11">
    <location>
        <begin position="3237"/>
        <end position="3269"/>
    </location>
</feature>
<comment type="catalytic activity">
    <reaction evidence="6">
        <text>L-threonyl-[protein] + ATP = O-phospho-L-threonyl-[protein] + ADP + H(+)</text>
        <dbReference type="Rhea" id="RHEA:46608"/>
        <dbReference type="Rhea" id="RHEA-COMP:11060"/>
        <dbReference type="Rhea" id="RHEA-COMP:11605"/>
        <dbReference type="ChEBI" id="CHEBI:15378"/>
        <dbReference type="ChEBI" id="CHEBI:30013"/>
        <dbReference type="ChEBI" id="CHEBI:30616"/>
        <dbReference type="ChEBI" id="CHEBI:61977"/>
        <dbReference type="ChEBI" id="CHEBI:456216"/>
        <dbReference type="EC" id="2.7.11.1"/>
    </reaction>
</comment>
<dbReference type="PROSITE" id="PS51190">
    <property type="entry name" value="FATC"/>
    <property type="match status" value="1"/>
</dbReference>
<evidence type="ECO:0000256" key="8">
    <source>
        <dbReference type="SAM" id="MobiDB-lite"/>
    </source>
</evidence>
<dbReference type="Pfam" id="PF00454">
    <property type="entry name" value="PI3_PI4_kinase"/>
    <property type="match status" value="1"/>
</dbReference>
<gene>
    <name evidence="12" type="ORF">M0812_17852</name>
</gene>
<evidence type="ECO:0000256" key="5">
    <source>
        <dbReference type="ARBA" id="ARBA00023242"/>
    </source>
</evidence>
<dbReference type="InterPro" id="IPR014009">
    <property type="entry name" value="PIK_FAT"/>
</dbReference>
<accession>A0AAV7Z6R6</accession>
<comment type="subcellular location">
    <subcellularLocation>
        <location evidence="1">Nucleus</location>
    </subcellularLocation>
</comment>
<reference evidence="12" key="1">
    <citation type="submission" date="2022-08" db="EMBL/GenBank/DDBJ databases">
        <title>Novel sulphate-reducing endosymbionts in the free-living metamonad Anaeramoeba.</title>
        <authorList>
            <person name="Jerlstrom-Hultqvist J."/>
            <person name="Cepicka I."/>
            <person name="Gallot-Lavallee L."/>
            <person name="Salas-Leiva D."/>
            <person name="Curtis B.A."/>
            <person name="Zahonova K."/>
            <person name="Pipaliya S."/>
            <person name="Dacks J."/>
            <person name="Roger A.J."/>
        </authorList>
    </citation>
    <scope>NUCLEOTIDE SEQUENCE</scope>
    <source>
        <strain evidence="12">Busselton2</strain>
    </source>
</reference>
<keyword evidence="12" id="KW-0418">Kinase</keyword>
<keyword evidence="3" id="KW-0723">Serine/threonine-protein kinase</keyword>
<evidence type="ECO:0000256" key="4">
    <source>
        <dbReference type="ARBA" id="ARBA00022763"/>
    </source>
</evidence>
<feature type="region of interest" description="Disordered" evidence="8">
    <location>
        <begin position="2344"/>
        <end position="2364"/>
    </location>
</feature>
<feature type="coiled-coil region" evidence="7">
    <location>
        <begin position="3197"/>
        <end position="3236"/>
    </location>
</feature>
<evidence type="ECO:0000313" key="12">
    <source>
        <dbReference type="EMBL" id="KAJ3435813.1"/>
    </source>
</evidence>
<evidence type="ECO:0000259" key="11">
    <source>
        <dbReference type="PROSITE" id="PS51190"/>
    </source>
</evidence>
<dbReference type="Gene3D" id="1.10.1070.11">
    <property type="entry name" value="Phosphatidylinositol 3-/4-kinase, catalytic domain"/>
    <property type="match status" value="1"/>
</dbReference>
<dbReference type="InterPro" id="IPR000403">
    <property type="entry name" value="PI3/4_kinase_cat_dom"/>
</dbReference>
<dbReference type="GO" id="GO:0006974">
    <property type="term" value="P:DNA damage response"/>
    <property type="evidence" value="ECO:0007669"/>
    <property type="project" value="UniProtKB-KW"/>
</dbReference>
<evidence type="ECO:0000259" key="9">
    <source>
        <dbReference type="PROSITE" id="PS50290"/>
    </source>
</evidence>
<protein>
    <submittedName>
        <fullName evidence="12">Serine/threonine-protein kinase atm</fullName>
    </submittedName>
</protein>
<dbReference type="InterPro" id="IPR038980">
    <property type="entry name" value="ATM_plant"/>
</dbReference>
<evidence type="ECO:0000256" key="3">
    <source>
        <dbReference type="ARBA" id="ARBA00022527"/>
    </source>
</evidence>
<feature type="coiled-coil region" evidence="7">
    <location>
        <begin position="2529"/>
        <end position="2563"/>
    </location>
</feature>
<feature type="region of interest" description="Disordered" evidence="8">
    <location>
        <begin position="2451"/>
        <end position="2482"/>
    </location>
</feature>
<dbReference type="PROSITE" id="PS51189">
    <property type="entry name" value="FAT"/>
    <property type="match status" value="1"/>
</dbReference>
<proteinExistence type="inferred from homology"/>
<dbReference type="InterPro" id="IPR036940">
    <property type="entry name" value="PI3/4_kinase_cat_sf"/>
</dbReference>
<evidence type="ECO:0000259" key="10">
    <source>
        <dbReference type="PROSITE" id="PS51189"/>
    </source>
</evidence>
<dbReference type="PROSITE" id="PS50290">
    <property type="entry name" value="PI3_4_KINASE_3"/>
    <property type="match status" value="1"/>
</dbReference>
<dbReference type="GO" id="GO:0004674">
    <property type="term" value="F:protein serine/threonine kinase activity"/>
    <property type="evidence" value="ECO:0007669"/>
    <property type="project" value="UniProtKB-KW"/>
</dbReference>
<dbReference type="GO" id="GO:0005634">
    <property type="term" value="C:nucleus"/>
    <property type="evidence" value="ECO:0007669"/>
    <property type="project" value="UniProtKB-SubCell"/>
</dbReference>
<keyword evidence="7" id="KW-0175">Coiled coil</keyword>
<evidence type="ECO:0000256" key="7">
    <source>
        <dbReference type="SAM" id="Coils"/>
    </source>
</evidence>
<feature type="domain" description="FAT" evidence="10">
    <location>
        <begin position="2100"/>
        <end position="2697"/>
    </location>
</feature>
<feature type="domain" description="PI3K/PI4K catalytic" evidence="9">
    <location>
        <begin position="2831"/>
        <end position="3177"/>
    </location>
</feature>
<evidence type="ECO:0000256" key="1">
    <source>
        <dbReference type="ARBA" id="ARBA00004123"/>
    </source>
</evidence>
<dbReference type="Proteomes" id="UP001146793">
    <property type="component" value="Unassembled WGS sequence"/>
</dbReference>
<dbReference type="Pfam" id="PF02260">
    <property type="entry name" value="FATC"/>
    <property type="match status" value="1"/>
</dbReference>
<feature type="compositionally biased region" description="Acidic residues" evidence="8">
    <location>
        <begin position="2460"/>
        <end position="2471"/>
    </location>
</feature>
<name>A0AAV7Z6R6_9EUKA</name>
<organism evidence="12 13">
    <name type="scientific">Anaeramoeba flamelloides</name>
    <dbReference type="NCBI Taxonomy" id="1746091"/>
    <lineage>
        <taxon>Eukaryota</taxon>
        <taxon>Metamonada</taxon>
        <taxon>Anaeramoebidae</taxon>
        <taxon>Anaeramoeba</taxon>
    </lineage>
</organism>
<keyword evidence="4" id="KW-0227">DNA damage</keyword>
<sequence length="3269" mass="388786">MNTPKDHETTILTYLLKFQSTRKKERSNGIKFLQQYLENNRLSHFELDKASLQNMSQGLTLEELKTIHNLNNSDLSENKPMLTWGYLILSICSLIERETITDRTSKQYIIQLSNLFRFLINETELNGNYLNNYCILIYQHILRIFNTPIKLEYFGKDYCLVLMNLLQNQFYSNLIQKKTYLNLLSKLMEIVHEENKNTNQKSKSTKTKTQAKDPNFLIYLKTLRILIYNNPQDFEFEVIEKIWLFYFNLLKECQNLNELNFLEILISINRLLLDHGAILYFQFQKKISFLLNLISNFWLNKFQNEQISEQILIFFRLFLILIPKHSNILINSSQLLLNFINQRIKRELIIGQDYLKKPTFKFNSRIISFLSFAAKIYILLNKIQMSQSNVSNTNTNNDFLIKEEKQSKQANQLKQAYQSKQTNQIKEEYVNEYDYNGIEQLDNEINLNFILNNILVSNDINNSANLIQLLIFIFKKLKNLKILGSTQNIKINFLKNVSKLIEKDYLIFGWALKLLKILCKFKELKNSTIWIKIWKSILSRLESTGTENSKEKYIPDLVFQLLNCLLKNKIITSTKTTMIYEDIYKLSLFRKFNLTDEICKFLSQLLLSIEFNYKQQSQIRINFLNFLLKFNYQFNINMNPRIHSQTLFLICKSGEFIIDKKNNNANKKQNTNVNTNTKANQNKDGNDFEKKLHELKTSINFNLKKKKEKNETSNKKKIIDNFLEKNLELKLLNHYSQKIKSIYLEINNYYKNEDQYLFLGYLGKMQSIFLELIFFKISEEKFNNEKAIYKKHFDLINSIIKLFVNYLNEVSVEYYTIDWDLRLKLLIDINLIFKSISKIHGNELTDNFMNQISTVIIDYFENFIKNTAHFNNDEINFDEIEAEEKFNKKRTKLNCNLISIKILLKFLNEKNNNEVNNKIINICWNLYYNIPNYFNENLVWCVKILEKLFRFQKKKVLNEFKILIFSSKIKNNNEKYYIIFNSILKIFNQCKKNNQLVENIDKILFEILNEIDQLIINLQFNKKCKLLLIKIFKKIIKYTNQKSKILSCELYANFLVDCNYFVRFKSSQQIKILFDIFENSNLLYKKILEKVSSSLNQNIEGNFGGLTIIYLLSIILSINLNYKNEIILELIKWMAKYPESSQIIIKMIDQNVKIYKFHTRKKFLKNSLNYILTNLFTKLPINYLKLFNYKLFDCNSINDFLIDYSNYSIPKLCLLRNKEIIEYLLDNELIAKKKLKFLFQKSFAYIFASCFPLYYMPMTKNIGLNIIEEYIPSYLSKKLNFDELVKRNIDKIIFLLITKFVSFEKNLQIPVYSEKVIQSTIQHLTKMKVSKKQYKNTIISYLLFNEGRFAKEVLLKIRKNLLMEIDIHEKIKNFHSFDFFVKLLSKFIFKPTFFREILYTVLQLIKTNNPQLIKLSLNLLYDLIHLAYKKENFDILNYFGNYIYVIVSTLIIIYQNININNEKNINNNNNNNNNSTNNDDNENENNNLIIKILNLIILKSPKQLEPFIKDLDPFPSKTIFQLIIKKIHKLNENRSLFDQIKRFLNISKKIDYLQIDRTYGLNYLFEQLKNNKKEIYRLLNIDQGKIIISKLISHLLIISSNHLILKIRLIASKCLGEMGLINKTFLNTFSVITITNNFNFYNQKKKILKSKNLFNFYQILILQNLNNYLIDTKFDLVLFANYCLKKIFYQNENNFNKIFSKLDISKQLELKSYKSKTSLLSNNNFNLKLPKKLIEKLEKKKKKLIIDHININNNNNNQLWIIHNDSYKKWIKRLVCSLINYYKSNLNNIFYNCLNICLINYQFCELIFPFLILEIWYFEKSNNFYNSISKNISKYILRKKNHNLNSIQLIFNLIFIIKKHNNNIKFSKKKQKIGNNNNNNNNDLIKNNKIIGLSFYKLAKSFERIKEPFSSTYFIELIHNNNNNNNNNENKNENKNKLKKILIKNFVQINEPDLINGIVGKENDLLNKKKFNSIILKNEKEKNWLNTLTNYDNLLTTNGIGNGNHKKNRKRLFAEKNENERINNHNNNNNNNYKMRKNNTKMGKTINNQNENLFNINDYSQENIEKIQLNLKENNSTLINDNQLFINANENNLNYDQNIIFAKKFNQEIYFKKTLQMLENLQYSNILENYLRGLIENYPNLNLKKIINFQIRKHWSECDWKLKPIYKEIIDSMKKKSTFDIYIFKLLKSIEKQNLNNVKKYLQEGRNNLITKMKKSNLFSVINQLYFFNEIEQNCLNYSRNGIINNVNDNDNTMKSNNGRKKWKDQIKENILLSDNNYKILKPIFTLQNSILQITQRKNFQIDNLFNLIKLSKKNKKINQTKKTIYYLENLLKEENKFLKNQLRKTNHEGGGGGGGGDDDDDDSNEELIKNIKNKLCYLSFQKIKLISKEGNNRLAINRAKLLEGTVRDPLLLSKINIKIGKWSYKTNSIENSLILNKHLNKSIKLVSNYKNNNNNQYNDDSDDSDDDDSDNDSKYKKKREREKLKFKEEEENYLKQQLKAFHSLAKTSDSIYQNIEKRKQSFEWKEMIKNQINKKNELKARIKLYKKKINELSNEKKTFLEKTINNLKKMCLFDEQIIKNVNFEQQKVLSLAIENYGKCLIYSNNQKFDLIIFRFISLWFQNLNNNEINHKMKKILPKINSKKFLPLFHQIASRISTLNINNKNYNFQLPLNHLIRRIIKDNPQQTLFQIFSLKNNSLINQQKLLSKNNNNNVNKNKNKNVDKELKQIWLTDNQRIEAITDLLSTLSYDRKYKEIINQMTLLINSYIQFSNYDLPEKNKKEDLPPYKIPKKYQINKLNNLNKINIPTKKIDNNNHFSNENNNQLITINNFNKFFNIDQNDKISKILVCNGSDGKKYKQVLKINHDLKQDVVIQQLFTLVNTILTGNKETKKRKLKIRTYQVVPLTPNIGVIELISNSMAFGDWLVGNKNSKDSIRNSAHCRYRPNDWLNDKCKNEMRKIQNNDNVNDNFDLNDEDEDEDDYDMNFNSNNNKLNVYQKILKNFKPVFRHFFFEKFLDYNDWFEKKLNYTRSVAVNSIIGYILGIGGRHLRNLLIDLDTAEQINVNFNLIFDQAKLLPIPEIVPFRLTPDVIDGFGITKIEGTFRRSCEKTISVLRNNHDNLLMILDVFLHDPLTKWSISNIKALQIQNSQEEEENDDDDDNKIDIEQLNIFDEQSQKFNFKNNNNNNDDDDDGDYQIEKKERKFENYLHLNQKQNNKEAKRALAQVKQKLKGYDNQDQLSVEGQVNMLINESMDSKNLAKMYRGWCSWV</sequence>
<dbReference type="PANTHER" id="PTHR37079:SF4">
    <property type="entry name" value="SERINE_THREONINE-PROTEIN KINASE ATM"/>
    <property type="match status" value="1"/>
</dbReference>
<comment type="similarity">
    <text evidence="2">Belongs to the PI3/PI4-kinase family. ATM subfamily.</text>
</comment>
<evidence type="ECO:0000313" key="13">
    <source>
        <dbReference type="Proteomes" id="UP001146793"/>
    </source>
</evidence>
<dbReference type="SUPFAM" id="SSF56112">
    <property type="entry name" value="Protein kinase-like (PK-like)"/>
    <property type="match status" value="1"/>
</dbReference>
<keyword evidence="12" id="KW-0808">Transferase</keyword>
<dbReference type="EMBL" id="JANTQA010000036">
    <property type="protein sequence ID" value="KAJ3435813.1"/>
    <property type="molecule type" value="Genomic_DNA"/>
</dbReference>
<dbReference type="SMART" id="SM01342">
    <property type="entry name" value="TAN"/>
    <property type="match status" value="1"/>
</dbReference>
<dbReference type="InterPro" id="IPR003152">
    <property type="entry name" value="FATC_dom"/>
</dbReference>
<dbReference type="InterPro" id="IPR011009">
    <property type="entry name" value="Kinase-like_dom_sf"/>
</dbReference>
<dbReference type="InterPro" id="IPR021668">
    <property type="entry name" value="TAN"/>
</dbReference>
<comment type="caution">
    <text evidence="12">The sequence shown here is derived from an EMBL/GenBank/DDBJ whole genome shotgun (WGS) entry which is preliminary data.</text>
</comment>
<dbReference type="SMART" id="SM00146">
    <property type="entry name" value="PI3Kc"/>
    <property type="match status" value="1"/>
</dbReference>
<dbReference type="SMART" id="SM01343">
    <property type="entry name" value="FATC"/>
    <property type="match status" value="1"/>
</dbReference>
<dbReference type="PANTHER" id="PTHR37079">
    <property type="entry name" value="SERINE/THREONINE-PROTEIN KINASE ATM"/>
    <property type="match status" value="1"/>
</dbReference>
<evidence type="ECO:0000256" key="6">
    <source>
        <dbReference type="ARBA" id="ARBA00047899"/>
    </source>
</evidence>
<dbReference type="Gene3D" id="3.30.1010.10">
    <property type="entry name" value="Phosphatidylinositol 3-kinase Catalytic Subunit, Chain A, domain 4"/>
    <property type="match status" value="1"/>
</dbReference>
<evidence type="ECO:0000256" key="2">
    <source>
        <dbReference type="ARBA" id="ARBA00010769"/>
    </source>
</evidence>